<comment type="caution">
    <text evidence="1">The sequence shown here is derived from an EMBL/GenBank/DDBJ whole genome shotgun (WGS) entry which is preliminary data.</text>
</comment>
<name>A0ABS2I019_9ACTN</name>
<gene>
    <name evidence="1" type="ORF">JS521_16325</name>
</gene>
<evidence type="ECO:0000313" key="2">
    <source>
        <dbReference type="Proteomes" id="UP000712045"/>
    </source>
</evidence>
<organism evidence="1 2">
    <name type="scientific">Streptomyces durocortorensis</name>
    <dbReference type="NCBI Taxonomy" id="2811104"/>
    <lineage>
        <taxon>Bacteria</taxon>
        <taxon>Bacillati</taxon>
        <taxon>Actinomycetota</taxon>
        <taxon>Actinomycetes</taxon>
        <taxon>Kitasatosporales</taxon>
        <taxon>Streptomycetaceae</taxon>
        <taxon>Streptomyces</taxon>
    </lineage>
</organism>
<keyword evidence="2" id="KW-1185">Reference proteome</keyword>
<dbReference type="EMBL" id="JAFEUF010000073">
    <property type="protein sequence ID" value="MBM7055403.1"/>
    <property type="molecule type" value="Genomic_DNA"/>
</dbReference>
<evidence type="ECO:0000313" key="1">
    <source>
        <dbReference type="EMBL" id="MBM7055403.1"/>
    </source>
</evidence>
<accession>A0ABS2I019</accession>
<dbReference type="Proteomes" id="UP000712045">
    <property type="component" value="Unassembled WGS sequence"/>
</dbReference>
<sequence>MRCLMSRLLDCDEFGWSASYRLLTLYDTTMGAEQFYDDADRTKWLLPGPGVVFLQTPREVGTVRMRLESWSAEPPPSPGHWAGWEEVEVSFPDGHLGIQTVASGGRDTDLVLPSPGMYRTRWQWAFNPDAGPFTSPLDGSFGQPLDNPGGHEDALNGADQFILVQMWPDAAA</sequence>
<reference evidence="1 2" key="1">
    <citation type="submission" date="2021-02" db="EMBL/GenBank/DDBJ databases">
        <title>Genome Streptomyces sp. RHZ10.</title>
        <authorList>
            <person name="Besaury L."/>
        </authorList>
    </citation>
    <scope>NUCLEOTIDE SEQUENCE [LARGE SCALE GENOMIC DNA]</scope>
    <source>
        <strain evidence="1 2">RHZ10</strain>
    </source>
</reference>
<proteinExistence type="predicted"/>
<protein>
    <submittedName>
        <fullName evidence="1">Uncharacterized protein</fullName>
    </submittedName>
</protein>